<evidence type="ECO:0000256" key="1">
    <source>
        <dbReference type="SAM" id="MobiDB-lite"/>
    </source>
</evidence>
<feature type="compositionally biased region" description="Basic and acidic residues" evidence="1">
    <location>
        <begin position="108"/>
        <end position="124"/>
    </location>
</feature>
<dbReference type="EMBL" id="CM001222">
    <property type="protein sequence ID" value="KEH25883.1"/>
    <property type="molecule type" value="Genomic_DNA"/>
</dbReference>
<name>A0A072UA01_MEDTR</name>
<sequence length="124" mass="14658">MNNYDDIIASKLKKLEFWKQKIGGRFSGLGGRFCTLDGKEHLELVTVGGAFSELIYRIRILPEFNPHDSHHSTGITLFHSRRNPKQQPHRRRFSSERKRFHTHRDKRREKLTEKEKGAESMKIE</sequence>
<evidence type="ECO:0000313" key="4">
    <source>
        <dbReference type="Proteomes" id="UP000002051"/>
    </source>
</evidence>
<reference evidence="3" key="3">
    <citation type="submission" date="2015-04" db="UniProtKB">
        <authorList>
            <consortium name="EnsemblPlants"/>
        </authorList>
    </citation>
    <scope>IDENTIFICATION</scope>
    <source>
        <strain evidence="3">cv. Jemalong A17</strain>
    </source>
</reference>
<reference evidence="2 4" key="1">
    <citation type="journal article" date="2011" name="Nature">
        <title>The Medicago genome provides insight into the evolution of rhizobial symbioses.</title>
        <authorList>
            <person name="Young N.D."/>
            <person name="Debelle F."/>
            <person name="Oldroyd G.E."/>
            <person name="Geurts R."/>
            <person name="Cannon S.B."/>
            <person name="Udvardi M.K."/>
            <person name="Benedito V.A."/>
            <person name="Mayer K.F."/>
            <person name="Gouzy J."/>
            <person name="Schoof H."/>
            <person name="Van de Peer Y."/>
            <person name="Proost S."/>
            <person name="Cook D.R."/>
            <person name="Meyers B.C."/>
            <person name="Spannagl M."/>
            <person name="Cheung F."/>
            <person name="De Mita S."/>
            <person name="Krishnakumar V."/>
            <person name="Gundlach H."/>
            <person name="Zhou S."/>
            <person name="Mudge J."/>
            <person name="Bharti A.K."/>
            <person name="Murray J.D."/>
            <person name="Naoumkina M.A."/>
            <person name="Rosen B."/>
            <person name="Silverstein K.A."/>
            <person name="Tang H."/>
            <person name="Rombauts S."/>
            <person name="Zhao P.X."/>
            <person name="Zhou P."/>
            <person name="Barbe V."/>
            <person name="Bardou P."/>
            <person name="Bechner M."/>
            <person name="Bellec A."/>
            <person name="Berger A."/>
            <person name="Berges H."/>
            <person name="Bidwell S."/>
            <person name="Bisseling T."/>
            <person name="Choisne N."/>
            <person name="Couloux A."/>
            <person name="Denny R."/>
            <person name="Deshpande S."/>
            <person name="Dai X."/>
            <person name="Doyle J.J."/>
            <person name="Dudez A.M."/>
            <person name="Farmer A.D."/>
            <person name="Fouteau S."/>
            <person name="Franken C."/>
            <person name="Gibelin C."/>
            <person name="Gish J."/>
            <person name="Goldstein S."/>
            <person name="Gonzalez A.J."/>
            <person name="Green P.J."/>
            <person name="Hallab A."/>
            <person name="Hartog M."/>
            <person name="Hua A."/>
            <person name="Humphray S.J."/>
            <person name="Jeong D.H."/>
            <person name="Jing Y."/>
            <person name="Jocker A."/>
            <person name="Kenton S.M."/>
            <person name="Kim D.J."/>
            <person name="Klee K."/>
            <person name="Lai H."/>
            <person name="Lang C."/>
            <person name="Lin S."/>
            <person name="Macmil S.L."/>
            <person name="Magdelenat G."/>
            <person name="Matthews L."/>
            <person name="McCorrison J."/>
            <person name="Monaghan E.L."/>
            <person name="Mun J.H."/>
            <person name="Najar F.Z."/>
            <person name="Nicholson C."/>
            <person name="Noirot C."/>
            <person name="O'Bleness M."/>
            <person name="Paule C.R."/>
            <person name="Poulain J."/>
            <person name="Prion F."/>
            <person name="Qin B."/>
            <person name="Qu C."/>
            <person name="Retzel E.F."/>
            <person name="Riddle C."/>
            <person name="Sallet E."/>
            <person name="Samain S."/>
            <person name="Samson N."/>
            <person name="Sanders I."/>
            <person name="Saurat O."/>
            <person name="Scarpelli C."/>
            <person name="Schiex T."/>
            <person name="Segurens B."/>
            <person name="Severin A.J."/>
            <person name="Sherrier D.J."/>
            <person name="Shi R."/>
            <person name="Sims S."/>
            <person name="Singer S.R."/>
            <person name="Sinharoy S."/>
            <person name="Sterck L."/>
            <person name="Viollet A."/>
            <person name="Wang B.B."/>
            <person name="Wang K."/>
            <person name="Wang M."/>
            <person name="Wang X."/>
            <person name="Warfsmann J."/>
            <person name="Weissenbach J."/>
            <person name="White D.D."/>
            <person name="White J.D."/>
            <person name="Wiley G.B."/>
            <person name="Wincker P."/>
            <person name="Xing Y."/>
            <person name="Yang L."/>
            <person name="Yao Z."/>
            <person name="Ying F."/>
            <person name="Zhai J."/>
            <person name="Zhou L."/>
            <person name="Zuber A."/>
            <person name="Denarie J."/>
            <person name="Dixon R.A."/>
            <person name="May G.D."/>
            <person name="Schwartz D.C."/>
            <person name="Rogers J."/>
            <person name="Quetier F."/>
            <person name="Town C.D."/>
            <person name="Roe B.A."/>
        </authorList>
    </citation>
    <scope>NUCLEOTIDE SEQUENCE [LARGE SCALE GENOMIC DNA]</scope>
    <source>
        <strain evidence="2">A17</strain>
        <strain evidence="3 4">cv. Jemalong A17</strain>
    </source>
</reference>
<gene>
    <name evidence="2" type="ordered locus">MTR_6g037150</name>
</gene>
<organism evidence="2 4">
    <name type="scientific">Medicago truncatula</name>
    <name type="common">Barrel medic</name>
    <name type="synonym">Medicago tribuloides</name>
    <dbReference type="NCBI Taxonomy" id="3880"/>
    <lineage>
        <taxon>Eukaryota</taxon>
        <taxon>Viridiplantae</taxon>
        <taxon>Streptophyta</taxon>
        <taxon>Embryophyta</taxon>
        <taxon>Tracheophyta</taxon>
        <taxon>Spermatophyta</taxon>
        <taxon>Magnoliopsida</taxon>
        <taxon>eudicotyledons</taxon>
        <taxon>Gunneridae</taxon>
        <taxon>Pentapetalae</taxon>
        <taxon>rosids</taxon>
        <taxon>fabids</taxon>
        <taxon>Fabales</taxon>
        <taxon>Fabaceae</taxon>
        <taxon>Papilionoideae</taxon>
        <taxon>50 kb inversion clade</taxon>
        <taxon>NPAAA clade</taxon>
        <taxon>Hologalegina</taxon>
        <taxon>IRL clade</taxon>
        <taxon>Trifolieae</taxon>
        <taxon>Medicago</taxon>
    </lineage>
</organism>
<keyword evidence="4" id="KW-1185">Reference proteome</keyword>
<dbReference type="EnsemblPlants" id="KEH25883">
    <property type="protein sequence ID" value="KEH25883"/>
    <property type="gene ID" value="MTR_6g037150"/>
</dbReference>
<proteinExistence type="predicted"/>
<evidence type="ECO:0000313" key="2">
    <source>
        <dbReference type="EMBL" id="KEH25883.1"/>
    </source>
</evidence>
<accession>A0A072UA01</accession>
<protein>
    <submittedName>
        <fullName evidence="2 3">Uncharacterized protein</fullName>
    </submittedName>
</protein>
<feature type="compositionally biased region" description="Basic residues" evidence="1">
    <location>
        <begin position="79"/>
        <end position="107"/>
    </location>
</feature>
<reference evidence="2 4" key="2">
    <citation type="journal article" date="2014" name="BMC Genomics">
        <title>An improved genome release (version Mt4.0) for the model legume Medicago truncatula.</title>
        <authorList>
            <person name="Tang H."/>
            <person name="Krishnakumar V."/>
            <person name="Bidwell S."/>
            <person name="Rosen B."/>
            <person name="Chan A."/>
            <person name="Zhou S."/>
            <person name="Gentzbittel L."/>
            <person name="Childs K.L."/>
            <person name="Yandell M."/>
            <person name="Gundlach H."/>
            <person name="Mayer K.F."/>
            <person name="Schwartz D.C."/>
            <person name="Town C.D."/>
        </authorList>
    </citation>
    <scope>GENOME REANNOTATION</scope>
    <source>
        <strain evidence="2">A17</strain>
        <strain evidence="3 4">cv. Jemalong A17</strain>
    </source>
</reference>
<evidence type="ECO:0000313" key="3">
    <source>
        <dbReference type="EnsemblPlants" id="KEH25883"/>
    </source>
</evidence>
<dbReference type="HOGENOM" id="CLU_2174759_0_0_1"/>
<feature type="region of interest" description="Disordered" evidence="1">
    <location>
        <begin position="70"/>
        <end position="124"/>
    </location>
</feature>
<dbReference type="Proteomes" id="UP000002051">
    <property type="component" value="Chromosome 6"/>
</dbReference>
<dbReference type="AlphaFoldDB" id="A0A072UA01"/>